<keyword evidence="1 7" id="KW-0436">Ligase</keyword>
<dbReference type="EMBL" id="PFEI01000057">
    <property type="protein sequence ID" value="PJE67044.1"/>
    <property type="molecule type" value="Genomic_DNA"/>
</dbReference>
<dbReference type="GO" id="GO:0004822">
    <property type="term" value="F:isoleucine-tRNA ligase activity"/>
    <property type="evidence" value="ECO:0007669"/>
    <property type="project" value="InterPro"/>
</dbReference>
<dbReference type="InterPro" id="IPR002300">
    <property type="entry name" value="aa-tRNA-synth_Ia"/>
</dbReference>
<feature type="non-terminal residue" evidence="7">
    <location>
        <position position="124"/>
    </location>
</feature>
<evidence type="ECO:0000256" key="2">
    <source>
        <dbReference type="ARBA" id="ARBA00022741"/>
    </source>
</evidence>
<evidence type="ECO:0000256" key="5">
    <source>
        <dbReference type="ARBA" id="ARBA00023146"/>
    </source>
</evidence>
<dbReference type="GO" id="GO:0006428">
    <property type="term" value="P:isoleucyl-tRNA aminoacylation"/>
    <property type="evidence" value="ECO:0007669"/>
    <property type="project" value="TreeGrafter"/>
</dbReference>
<protein>
    <submittedName>
        <fullName evidence="7">Isoleucine--tRNA ligase</fullName>
    </submittedName>
</protein>
<comment type="caution">
    <text evidence="7">The sequence shown here is derived from an EMBL/GenBank/DDBJ whole genome shotgun (WGS) entry which is preliminary data.</text>
</comment>
<evidence type="ECO:0000256" key="4">
    <source>
        <dbReference type="ARBA" id="ARBA00022917"/>
    </source>
</evidence>
<keyword evidence="4" id="KW-0648">Protein biosynthesis</keyword>
<proteinExistence type="predicted"/>
<keyword evidence="3" id="KW-0067">ATP-binding</keyword>
<evidence type="ECO:0000256" key="3">
    <source>
        <dbReference type="ARBA" id="ARBA00022840"/>
    </source>
</evidence>
<gene>
    <name evidence="7" type="ORF">COU93_00920</name>
</gene>
<dbReference type="GO" id="GO:0005524">
    <property type="term" value="F:ATP binding"/>
    <property type="evidence" value="ECO:0007669"/>
    <property type="project" value="UniProtKB-KW"/>
</dbReference>
<dbReference type="Pfam" id="PF00133">
    <property type="entry name" value="tRNA-synt_1"/>
    <property type="match status" value="1"/>
</dbReference>
<feature type="domain" description="Aminoacyl-tRNA synthetase class Ia" evidence="6">
    <location>
        <begin position="20"/>
        <end position="123"/>
    </location>
</feature>
<dbReference type="InterPro" id="IPR023586">
    <property type="entry name" value="Ile-tRNA-ligase_type2"/>
</dbReference>
<keyword evidence="5" id="KW-0030">Aminoacyl-tRNA synthetase</keyword>
<reference evidence="8" key="1">
    <citation type="submission" date="2017-09" db="EMBL/GenBank/DDBJ databases">
        <title>Depth-based differentiation of microbial function through sediment-hosted aquifers and enrichment of novel symbionts in the deep terrestrial subsurface.</title>
        <authorList>
            <person name="Probst A.J."/>
            <person name="Ladd B."/>
            <person name="Jarett J.K."/>
            <person name="Geller-Mcgrath D.E."/>
            <person name="Sieber C.M.K."/>
            <person name="Emerson J.B."/>
            <person name="Anantharaman K."/>
            <person name="Thomas B.C."/>
            <person name="Malmstrom R."/>
            <person name="Stieglmeier M."/>
            <person name="Klingl A."/>
            <person name="Woyke T."/>
            <person name="Ryan C.M."/>
            <person name="Banfield J.F."/>
        </authorList>
    </citation>
    <scope>NUCLEOTIDE SEQUENCE [LARGE SCALE GENOMIC DNA]</scope>
</reference>
<dbReference type="AlphaFoldDB" id="A0A2M8L296"/>
<evidence type="ECO:0000313" key="8">
    <source>
        <dbReference type="Proteomes" id="UP000229766"/>
    </source>
</evidence>
<name>A0A2M8L296_9BACT</name>
<sequence length="124" mass="14467">MSFFTELPQNPNFPQLEKEIMDWWTQNDILNKYLHRNDKSEKTFSFIDGPITANNPMGVHHALGRTLKDVFQRFKNLQGYAQRFQNGFDCQGLWVEVEVEKDAGFNSKKDILDFGLDKFTTACI</sequence>
<keyword evidence="2" id="KW-0547">Nucleotide-binding</keyword>
<evidence type="ECO:0000313" key="7">
    <source>
        <dbReference type="EMBL" id="PJE67044.1"/>
    </source>
</evidence>
<dbReference type="Proteomes" id="UP000229766">
    <property type="component" value="Unassembled WGS sequence"/>
</dbReference>
<organism evidence="7 8">
    <name type="scientific">Candidatus Shapirobacteria bacterium CG10_big_fil_rev_8_21_14_0_10_36_6</name>
    <dbReference type="NCBI Taxonomy" id="1974886"/>
    <lineage>
        <taxon>Bacteria</taxon>
        <taxon>Candidatus Shapironibacteriota</taxon>
    </lineage>
</organism>
<dbReference type="InterPro" id="IPR014729">
    <property type="entry name" value="Rossmann-like_a/b/a_fold"/>
</dbReference>
<dbReference type="PANTHER" id="PTHR42780">
    <property type="entry name" value="SOLEUCYL-TRNA SYNTHETASE"/>
    <property type="match status" value="1"/>
</dbReference>
<evidence type="ECO:0000256" key="1">
    <source>
        <dbReference type="ARBA" id="ARBA00022598"/>
    </source>
</evidence>
<dbReference type="SUPFAM" id="SSF52374">
    <property type="entry name" value="Nucleotidylyl transferase"/>
    <property type="match status" value="1"/>
</dbReference>
<evidence type="ECO:0000259" key="6">
    <source>
        <dbReference type="Pfam" id="PF00133"/>
    </source>
</evidence>
<accession>A0A2M8L296</accession>
<dbReference type="Gene3D" id="3.40.50.620">
    <property type="entry name" value="HUPs"/>
    <property type="match status" value="1"/>
</dbReference>
<dbReference type="PANTHER" id="PTHR42780:SF1">
    <property type="entry name" value="ISOLEUCINE--TRNA LIGASE, CYTOPLASMIC"/>
    <property type="match status" value="1"/>
</dbReference>